<dbReference type="SFLD" id="SFLDS00001">
    <property type="entry name" value="Enolase"/>
    <property type="match status" value="1"/>
</dbReference>
<dbReference type="PANTHER" id="PTHR13794:SF58">
    <property type="entry name" value="MITOCHONDRIAL ENOLASE SUPERFAMILY MEMBER 1"/>
    <property type="match status" value="1"/>
</dbReference>
<comment type="cofactor">
    <cofactor evidence="1">
        <name>Mg(2+)</name>
        <dbReference type="ChEBI" id="CHEBI:18420"/>
    </cofactor>
</comment>
<evidence type="ECO:0000259" key="4">
    <source>
        <dbReference type="SMART" id="SM00922"/>
    </source>
</evidence>
<dbReference type="CDD" id="cd03328">
    <property type="entry name" value="MR_like_3"/>
    <property type="match status" value="1"/>
</dbReference>
<evidence type="ECO:0000256" key="3">
    <source>
        <dbReference type="ARBA" id="ARBA00022842"/>
    </source>
</evidence>
<dbReference type="GO" id="GO:0016836">
    <property type="term" value="F:hydro-lyase activity"/>
    <property type="evidence" value="ECO:0007669"/>
    <property type="project" value="TreeGrafter"/>
</dbReference>
<dbReference type="SUPFAM" id="SSF54826">
    <property type="entry name" value="Enolase N-terminal domain-like"/>
    <property type="match status" value="1"/>
</dbReference>
<dbReference type="InterPro" id="IPR046945">
    <property type="entry name" value="RHMD-like"/>
</dbReference>
<dbReference type="GO" id="GO:0009063">
    <property type="term" value="P:amino acid catabolic process"/>
    <property type="evidence" value="ECO:0007669"/>
    <property type="project" value="InterPro"/>
</dbReference>
<feature type="domain" description="Mandelate racemase/muconate lactonizing enzyme C-terminal" evidence="4">
    <location>
        <begin position="150"/>
        <end position="246"/>
    </location>
</feature>
<dbReference type="Pfam" id="PF13378">
    <property type="entry name" value="MR_MLE_C"/>
    <property type="match status" value="1"/>
</dbReference>
<evidence type="ECO:0000256" key="1">
    <source>
        <dbReference type="ARBA" id="ARBA00001946"/>
    </source>
</evidence>
<dbReference type="RefSeq" id="WP_100200629.1">
    <property type="nucleotide sequence ID" value="NZ_PGGW01000011.1"/>
</dbReference>
<dbReference type="SUPFAM" id="SSF51604">
    <property type="entry name" value="Enolase C-terminal domain-like"/>
    <property type="match status" value="1"/>
</dbReference>
<dbReference type="Gene3D" id="3.30.390.10">
    <property type="entry name" value="Enolase-like, N-terminal domain"/>
    <property type="match status" value="1"/>
</dbReference>
<dbReference type="AlphaFoldDB" id="A0A2M8M5Y4"/>
<dbReference type="Gene3D" id="3.20.20.120">
    <property type="entry name" value="Enolase-like C-terminal domain"/>
    <property type="match status" value="1"/>
</dbReference>
<dbReference type="PANTHER" id="PTHR13794">
    <property type="entry name" value="ENOLASE SUPERFAMILY, MANDELATE RACEMASE"/>
    <property type="match status" value="1"/>
</dbReference>
<comment type="caution">
    <text evidence="5">The sequence shown here is derived from an EMBL/GenBank/DDBJ whole genome shotgun (WGS) entry which is preliminary data.</text>
</comment>
<evidence type="ECO:0000256" key="2">
    <source>
        <dbReference type="ARBA" id="ARBA00022723"/>
    </source>
</evidence>
<evidence type="ECO:0000313" key="5">
    <source>
        <dbReference type="EMBL" id="PJE99588.1"/>
    </source>
</evidence>
<dbReference type="GO" id="GO:0016052">
    <property type="term" value="P:carbohydrate catabolic process"/>
    <property type="evidence" value="ECO:0007669"/>
    <property type="project" value="TreeGrafter"/>
</dbReference>
<keyword evidence="2" id="KW-0479">Metal-binding</keyword>
<gene>
    <name evidence="5" type="ORF">CUT44_03505</name>
</gene>
<dbReference type="InterPro" id="IPR029017">
    <property type="entry name" value="Enolase-like_N"/>
</dbReference>
<sequence length="372" mass="39643">MPATAQEGGGPPVEEVRTRVWTVPTDRPESDGTLEWDSTTVVLVEARAAGHTGTGWTYAQRATAELIDTRLAPLVTGADALRPGHVWSVLHRSLRNAGYPGMGALAVSAVDTALWDLKSRLLGVSLATALDAVHEAVPVYGSGGFTSYGPAEVAEQLAGWVEEGVTRVKMKVGRDDAADAERVRAARAAIGDSAELYADANGAWTRKQALDHAGRLRDAGVTWLEEPVSSDDLEGLRLLRDRGPAGLDIAAGEYGFTLPYFRRMLEAGAVDCLQADVTRCGGFTGFRAVAALCDAHGIGLSAHCAPQLSAHACAAAPRLRHLEYFHDHVRIEEALFDGVLAPGPGGALRPDRSRSGHGLTLRADRLERHRVR</sequence>
<proteinExistence type="predicted"/>
<dbReference type="InterPro" id="IPR029065">
    <property type="entry name" value="Enolase_C-like"/>
</dbReference>
<dbReference type="InterPro" id="IPR013342">
    <property type="entry name" value="Mandelate_racemase_C"/>
</dbReference>
<dbReference type="InterPro" id="IPR036849">
    <property type="entry name" value="Enolase-like_C_sf"/>
</dbReference>
<dbReference type="PROSITE" id="PS00909">
    <property type="entry name" value="MR_MLE_2"/>
    <property type="match status" value="1"/>
</dbReference>
<dbReference type="InterPro" id="IPR013341">
    <property type="entry name" value="Mandelate_racemase_N_dom"/>
</dbReference>
<accession>A0A2M8M5Y4</accession>
<dbReference type="GO" id="GO:0000287">
    <property type="term" value="F:magnesium ion binding"/>
    <property type="evidence" value="ECO:0007669"/>
    <property type="project" value="TreeGrafter"/>
</dbReference>
<dbReference type="SFLD" id="SFLDG00179">
    <property type="entry name" value="mandelate_racemase"/>
    <property type="match status" value="1"/>
</dbReference>
<dbReference type="Pfam" id="PF02746">
    <property type="entry name" value="MR_MLE_N"/>
    <property type="match status" value="1"/>
</dbReference>
<dbReference type="EMBL" id="PGGW01000011">
    <property type="protein sequence ID" value="PJE99588.1"/>
    <property type="molecule type" value="Genomic_DNA"/>
</dbReference>
<evidence type="ECO:0000313" key="6">
    <source>
        <dbReference type="Proteomes" id="UP000230407"/>
    </source>
</evidence>
<dbReference type="SMART" id="SM00922">
    <property type="entry name" value="MR_MLE"/>
    <property type="match status" value="1"/>
</dbReference>
<reference evidence="5 6" key="1">
    <citation type="submission" date="2017-11" db="EMBL/GenBank/DDBJ databases">
        <title>Streptomyces carmine sp. nov., a novel actinomycete isolated from Sophora alopecuroides in Xinjiang, China.</title>
        <authorList>
            <person name="Wang Y."/>
            <person name="Luo X."/>
            <person name="Wan C."/>
            <person name="Zhang L."/>
        </authorList>
    </citation>
    <scope>NUCLEOTIDE SEQUENCE [LARGE SCALE GENOMIC DNA]</scope>
    <source>
        <strain evidence="5 6">TRM SA0054</strain>
    </source>
</reference>
<organism evidence="5 6">
    <name type="scientific">Streptomyces carminius</name>
    <dbReference type="NCBI Taxonomy" id="2665496"/>
    <lineage>
        <taxon>Bacteria</taxon>
        <taxon>Bacillati</taxon>
        <taxon>Actinomycetota</taxon>
        <taxon>Actinomycetes</taxon>
        <taxon>Kitasatosporales</taxon>
        <taxon>Streptomycetaceae</taxon>
        <taxon>Streptomyces</taxon>
    </lineage>
</organism>
<dbReference type="InterPro" id="IPR018110">
    <property type="entry name" value="Mandel_Rmase/mucon_lact_enz_CS"/>
</dbReference>
<keyword evidence="6" id="KW-1185">Reference proteome</keyword>
<protein>
    <submittedName>
        <fullName evidence="5">Mandelate racemase</fullName>
    </submittedName>
</protein>
<keyword evidence="3" id="KW-0460">Magnesium</keyword>
<dbReference type="Proteomes" id="UP000230407">
    <property type="component" value="Unassembled WGS sequence"/>
</dbReference>
<name>A0A2M8M5Y4_9ACTN</name>